<dbReference type="Proteomes" id="UP000010931">
    <property type="component" value="Unassembled WGS sequence"/>
</dbReference>
<name>L7F4F5_STRT8</name>
<protein>
    <submittedName>
        <fullName evidence="2">Uncharacterized protein</fullName>
    </submittedName>
</protein>
<gene>
    <name evidence="2" type="ORF">STRTUCAR8_01759</name>
</gene>
<keyword evidence="3" id="KW-1185">Reference proteome</keyword>
<organism evidence="2 3">
    <name type="scientific">Streptomyces turgidiscabies (strain Car8)</name>
    <dbReference type="NCBI Taxonomy" id="698760"/>
    <lineage>
        <taxon>Bacteria</taxon>
        <taxon>Bacillati</taxon>
        <taxon>Actinomycetota</taxon>
        <taxon>Actinomycetes</taxon>
        <taxon>Kitasatosporales</taxon>
        <taxon>Streptomycetaceae</taxon>
        <taxon>Streptomyces</taxon>
    </lineage>
</organism>
<reference evidence="2 3" key="1">
    <citation type="journal article" date="2011" name="Plasmid">
        <title>Streptomyces turgidiscabies Car8 contains a modular pathogenicity island that shares virulence genes with other actinobacterial plant pathogens.</title>
        <authorList>
            <person name="Huguet-Tapia J.C."/>
            <person name="Badger J.H."/>
            <person name="Loria R."/>
            <person name="Pettis G.S."/>
        </authorList>
    </citation>
    <scope>NUCLEOTIDE SEQUENCE [LARGE SCALE GENOMIC DNA]</scope>
    <source>
        <strain evidence="2 3">Car8</strain>
    </source>
</reference>
<sequence>MDHAPRRGLGRGGQGHPEVAEDHDALVAKLVANWPDVPEKRKAELGRLLTGP</sequence>
<accession>L7F4F5</accession>
<evidence type="ECO:0000313" key="3">
    <source>
        <dbReference type="Proteomes" id="UP000010931"/>
    </source>
</evidence>
<proteinExistence type="predicted"/>
<evidence type="ECO:0000256" key="1">
    <source>
        <dbReference type="SAM" id="MobiDB-lite"/>
    </source>
</evidence>
<feature type="region of interest" description="Disordered" evidence="1">
    <location>
        <begin position="1"/>
        <end position="20"/>
    </location>
</feature>
<dbReference type="AlphaFoldDB" id="L7F4F5"/>
<comment type="caution">
    <text evidence="2">The sequence shown here is derived from an EMBL/GenBank/DDBJ whole genome shotgun (WGS) entry which is preliminary data.</text>
</comment>
<dbReference type="EMBL" id="AEJB01000361">
    <property type="protein sequence ID" value="ELP66182.1"/>
    <property type="molecule type" value="Genomic_DNA"/>
</dbReference>
<evidence type="ECO:0000313" key="2">
    <source>
        <dbReference type="EMBL" id="ELP66182.1"/>
    </source>
</evidence>